<dbReference type="EMBL" id="MU865338">
    <property type="protein sequence ID" value="KAK4226992.1"/>
    <property type="molecule type" value="Genomic_DNA"/>
</dbReference>
<feature type="region of interest" description="Disordered" evidence="1">
    <location>
        <begin position="68"/>
        <end position="231"/>
    </location>
</feature>
<dbReference type="AlphaFoldDB" id="A0AAN7BPA4"/>
<feature type="compositionally biased region" description="Basic and acidic residues" evidence="1">
    <location>
        <begin position="553"/>
        <end position="566"/>
    </location>
</feature>
<proteinExistence type="predicted"/>
<feature type="compositionally biased region" description="Polar residues" evidence="1">
    <location>
        <begin position="294"/>
        <end position="307"/>
    </location>
</feature>
<evidence type="ECO:0000313" key="3">
    <source>
        <dbReference type="Proteomes" id="UP001301958"/>
    </source>
</evidence>
<accession>A0AAN7BPA4</accession>
<feature type="compositionally biased region" description="Acidic residues" evidence="1">
    <location>
        <begin position="10"/>
        <end position="20"/>
    </location>
</feature>
<name>A0AAN7BPA4_9PEZI</name>
<feature type="compositionally biased region" description="Basic and acidic residues" evidence="1">
    <location>
        <begin position="534"/>
        <end position="546"/>
    </location>
</feature>
<feature type="compositionally biased region" description="Pro residues" evidence="1">
    <location>
        <begin position="98"/>
        <end position="107"/>
    </location>
</feature>
<feature type="compositionally biased region" description="Low complexity" evidence="1">
    <location>
        <begin position="214"/>
        <end position="230"/>
    </location>
</feature>
<keyword evidence="3" id="KW-1185">Reference proteome</keyword>
<feature type="compositionally biased region" description="Acidic residues" evidence="1">
    <location>
        <begin position="377"/>
        <end position="406"/>
    </location>
</feature>
<comment type="caution">
    <text evidence="2">The sequence shown here is derived from an EMBL/GenBank/DDBJ whole genome shotgun (WGS) entry which is preliminary data.</text>
</comment>
<protein>
    <recommendedName>
        <fullName evidence="4">AT hook domain-containing protein</fullName>
    </recommendedName>
</protein>
<feature type="compositionally biased region" description="Polar residues" evidence="1">
    <location>
        <begin position="324"/>
        <end position="343"/>
    </location>
</feature>
<evidence type="ECO:0000313" key="2">
    <source>
        <dbReference type="EMBL" id="KAK4226992.1"/>
    </source>
</evidence>
<feature type="compositionally biased region" description="Polar residues" evidence="1">
    <location>
        <begin position="41"/>
        <end position="55"/>
    </location>
</feature>
<reference evidence="2" key="1">
    <citation type="journal article" date="2023" name="Mol. Phylogenet. Evol.">
        <title>Genome-scale phylogeny and comparative genomics of the fungal order Sordariales.</title>
        <authorList>
            <person name="Hensen N."/>
            <person name="Bonometti L."/>
            <person name="Westerberg I."/>
            <person name="Brannstrom I.O."/>
            <person name="Guillou S."/>
            <person name="Cros-Aarteil S."/>
            <person name="Calhoun S."/>
            <person name="Haridas S."/>
            <person name="Kuo A."/>
            <person name="Mondo S."/>
            <person name="Pangilinan J."/>
            <person name="Riley R."/>
            <person name="LaButti K."/>
            <person name="Andreopoulos B."/>
            <person name="Lipzen A."/>
            <person name="Chen C."/>
            <person name="Yan M."/>
            <person name="Daum C."/>
            <person name="Ng V."/>
            <person name="Clum A."/>
            <person name="Steindorff A."/>
            <person name="Ohm R.A."/>
            <person name="Martin F."/>
            <person name="Silar P."/>
            <person name="Natvig D.O."/>
            <person name="Lalanne C."/>
            <person name="Gautier V."/>
            <person name="Ament-Velasquez S.L."/>
            <person name="Kruys A."/>
            <person name="Hutchinson M.I."/>
            <person name="Powell A.J."/>
            <person name="Barry K."/>
            <person name="Miller A.N."/>
            <person name="Grigoriev I.V."/>
            <person name="Debuchy R."/>
            <person name="Gladieux P."/>
            <person name="Hiltunen Thoren M."/>
            <person name="Johannesson H."/>
        </authorList>
    </citation>
    <scope>NUCLEOTIDE SEQUENCE</scope>
    <source>
        <strain evidence="2">CBS 990.96</strain>
    </source>
</reference>
<dbReference type="Proteomes" id="UP001301958">
    <property type="component" value="Unassembled WGS sequence"/>
</dbReference>
<feature type="compositionally biased region" description="Polar residues" evidence="1">
    <location>
        <begin position="85"/>
        <end position="95"/>
    </location>
</feature>
<gene>
    <name evidence="2" type="ORF">QBC38DRAFT_479015</name>
</gene>
<organism evidence="2 3">
    <name type="scientific">Podospora fimiseda</name>
    <dbReference type="NCBI Taxonomy" id="252190"/>
    <lineage>
        <taxon>Eukaryota</taxon>
        <taxon>Fungi</taxon>
        <taxon>Dikarya</taxon>
        <taxon>Ascomycota</taxon>
        <taxon>Pezizomycotina</taxon>
        <taxon>Sordariomycetes</taxon>
        <taxon>Sordariomycetidae</taxon>
        <taxon>Sordariales</taxon>
        <taxon>Podosporaceae</taxon>
        <taxon>Podospora</taxon>
    </lineage>
</organism>
<reference evidence="2" key="2">
    <citation type="submission" date="2023-05" db="EMBL/GenBank/DDBJ databases">
        <authorList>
            <consortium name="Lawrence Berkeley National Laboratory"/>
            <person name="Steindorff A."/>
            <person name="Hensen N."/>
            <person name="Bonometti L."/>
            <person name="Westerberg I."/>
            <person name="Brannstrom I.O."/>
            <person name="Guillou S."/>
            <person name="Cros-Aarteil S."/>
            <person name="Calhoun S."/>
            <person name="Haridas S."/>
            <person name="Kuo A."/>
            <person name="Mondo S."/>
            <person name="Pangilinan J."/>
            <person name="Riley R."/>
            <person name="Labutti K."/>
            <person name="Andreopoulos B."/>
            <person name="Lipzen A."/>
            <person name="Chen C."/>
            <person name="Yanf M."/>
            <person name="Daum C."/>
            <person name="Ng V."/>
            <person name="Clum A."/>
            <person name="Ohm R."/>
            <person name="Martin F."/>
            <person name="Silar P."/>
            <person name="Natvig D."/>
            <person name="Lalanne C."/>
            <person name="Gautier V."/>
            <person name="Ament-Velasquez S.L."/>
            <person name="Kruys A."/>
            <person name="Hutchinson M.I."/>
            <person name="Powell A.J."/>
            <person name="Barry K."/>
            <person name="Miller A.N."/>
            <person name="Grigoriev I.V."/>
            <person name="Debuchy R."/>
            <person name="Gladieux P."/>
            <person name="Thoren M.H."/>
            <person name="Johannesson H."/>
        </authorList>
    </citation>
    <scope>NUCLEOTIDE SEQUENCE</scope>
    <source>
        <strain evidence="2">CBS 990.96</strain>
    </source>
</reference>
<evidence type="ECO:0008006" key="4">
    <source>
        <dbReference type="Google" id="ProtNLM"/>
    </source>
</evidence>
<sequence length="598" mass="65270">MATSKRVILDSEDDDSDFEETPNIGGDIDQTETEKRHETIIPQTRSTAETDSSESLFARVYNQAVDLMHPPEGENFPESRIPDTLPSSESLSTVIPDTFPPTEPSLPMPSSTRKSGRARTKTQKETETIDLRTPSKAIDTDTVWDVPSSQVGGSARSSRSSARAKRNRTADTTTQDPYEFPEGTPAPNKRAKRGQPTNEVDSSPIILVPTDTPSSLRLSTRSSNTSAAALDTSNQLYVAQSELTTSQIQQYEVVNVSSQNGMEAPQPSLPALPADLGEVTHKSSGATVRTIAYTTPSHFGSSRQDMPSTAGPGDASMEEAPVTLENQPEQSSPDVLTDIPTSTAAKKRGRKKAAFSSAPTNSSSAPRAKKRKVVYGSDDDADELDGAYGDEEIPEPPVEEPQDTVDETFAPEVEAELMVEIAAPPPEPAAKKKRGRKKKDPTPVEPVPQLEEPSFETPVVEEAEEPPSKKRRGRPRRSEVAKAPTPEVESEPVEPEPLARAPRNTQRGRKKKTEEEKEEEQEEEAYKPEPGPGDDVKENKKQEMKPVEQPVTKTKEEKKPAKEKTAADVIAATNKVQYRVGLSKRSRIAPLLKSLKKP</sequence>
<feature type="region of interest" description="Disordered" evidence="1">
    <location>
        <begin position="1"/>
        <end position="55"/>
    </location>
</feature>
<feature type="region of interest" description="Disordered" evidence="1">
    <location>
        <begin position="294"/>
        <end position="566"/>
    </location>
</feature>
<evidence type="ECO:0000256" key="1">
    <source>
        <dbReference type="SAM" id="MobiDB-lite"/>
    </source>
</evidence>